<keyword evidence="2" id="KW-0325">Glycoprotein</keyword>
<evidence type="ECO:0000256" key="4">
    <source>
        <dbReference type="ARBA" id="ARBA00036818"/>
    </source>
</evidence>
<dbReference type="GO" id="GO:0047490">
    <property type="term" value="F:pectin lyase activity"/>
    <property type="evidence" value="ECO:0007669"/>
    <property type="project" value="UniProtKB-EC"/>
</dbReference>
<dbReference type="PANTHER" id="PTHR31683:SF67">
    <property type="entry name" value="PECTIN LYASE F-RELATED"/>
    <property type="match status" value="1"/>
</dbReference>
<comment type="function">
    <text evidence="5">Pectinolytic enzymes consist of four classes of enzymes: pectin lyase, polygalacturonase, pectin methylesterase and rhamnogalacturonase. Among pectinolytic enzymes, pectin lyase is the most important in depolymerization of pectin, since it cleaves internal glycosidic bonds of highly methylated pectins.</text>
</comment>
<organism evidence="9 10">
    <name type="scientific">Frankliniella occidentalis</name>
    <name type="common">Western flower thrips</name>
    <name type="synonym">Euthrips occidentalis</name>
    <dbReference type="NCBI Taxonomy" id="133901"/>
    <lineage>
        <taxon>Eukaryota</taxon>
        <taxon>Metazoa</taxon>
        <taxon>Ecdysozoa</taxon>
        <taxon>Arthropoda</taxon>
        <taxon>Hexapoda</taxon>
        <taxon>Insecta</taxon>
        <taxon>Pterygota</taxon>
        <taxon>Neoptera</taxon>
        <taxon>Paraneoptera</taxon>
        <taxon>Thysanoptera</taxon>
        <taxon>Terebrantia</taxon>
        <taxon>Thripoidea</taxon>
        <taxon>Thripidae</taxon>
        <taxon>Frankliniella</taxon>
    </lineage>
</organism>
<name>A0A9C6XVD6_FRAOC</name>
<keyword evidence="9" id="KW-1185">Reference proteome</keyword>
<dbReference type="InterPro" id="IPR012334">
    <property type="entry name" value="Pectin_lyas_fold"/>
</dbReference>
<dbReference type="InterPro" id="IPR045032">
    <property type="entry name" value="PEL"/>
</dbReference>
<dbReference type="EC" id="4.2.2.10" evidence="6"/>
<keyword evidence="3" id="KW-0456">Lyase</keyword>
<dbReference type="RefSeq" id="XP_052132493.1">
    <property type="nucleotide sequence ID" value="XM_052276533.1"/>
</dbReference>
<dbReference type="Proteomes" id="UP000504606">
    <property type="component" value="Unplaced"/>
</dbReference>
<evidence type="ECO:0000256" key="3">
    <source>
        <dbReference type="ARBA" id="ARBA00023239"/>
    </source>
</evidence>
<dbReference type="InterPro" id="IPR039448">
    <property type="entry name" value="Beta_helix"/>
</dbReference>
<keyword evidence="1" id="KW-1015">Disulfide bond</keyword>
<dbReference type="AlphaFoldDB" id="A0A9C6XVD6"/>
<gene>
    <name evidence="10" type="primary">LOC113211651</name>
</gene>
<evidence type="ECO:0000313" key="10">
    <source>
        <dbReference type="RefSeq" id="XP_052132493.1"/>
    </source>
</evidence>
<accession>A0A9C6XVD6</accession>
<sequence length="385" mass="41036">MDAKHAKHALLLLAACAACAPRAAVHAWNRDCISAPVGFGRNVTGGTGGRTVIPTSIAELKAYLASSETLIVNLNTTYDFTDAEGYNTTTGCWYSECADSNAGQKALPLYNACSGKTSTSVTYSVAGSRTLELLVASNKTVRSTNGLGVIKGKGLRLTGSSNVIIRDITISDINPQVIWGGDAIVFNKATNIWIHKCTIRNIGRQHLVSYVQENTGITVSSCLFDGTTDYSAYCDGTHYWLWLFWGTRDEVTLINNRVVNVSGRTPHAGGESSSDKSLIHLVGNEMDTNPHLGIQSQVGGYILAEGNKFINYSNPVAASATGGYLAMVNTAAQAAACSSYFGENCTANAYESTTAPTRWDLTVLNQFQFLDRAAVNGARAAVCEV</sequence>
<dbReference type="Pfam" id="PF13229">
    <property type="entry name" value="Beta_helix"/>
    <property type="match status" value="1"/>
</dbReference>
<reference evidence="10" key="2">
    <citation type="submission" date="2025-08" db="UniProtKB">
        <authorList>
            <consortium name="RefSeq"/>
        </authorList>
    </citation>
    <scope>IDENTIFICATION</scope>
    <source>
        <tissue evidence="10">Whole organism</tissue>
    </source>
</reference>
<dbReference type="InterPro" id="IPR002022">
    <property type="entry name" value="Pec_lyase"/>
</dbReference>
<dbReference type="InterPro" id="IPR011050">
    <property type="entry name" value="Pectin_lyase_fold/virulence"/>
</dbReference>
<dbReference type="GO" id="GO:0030570">
    <property type="term" value="F:pectate lyase activity"/>
    <property type="evidence" value="ECO:0007669"/>
    <property type="project" value="InterPro"/>
</dbReference>
<dbReference type="PANTHER" id="PTHR31683">
    <property type="entry name" value="PECTATE LYASE 18-RELATED"/>
    <property type="match status" value="1"/>
</dbReference>
<dbReference type="Gene3D" id="2.160.20.10">
    <property type="entry name" value="Single-stranded right-handed beta-helix, Pectin lyase-like"/>
    <property type="match status" value="1"/>
</dbReference>
<dbReference type="SUPFAM" id="SSF51126">
    <property type="entry name" value="Pectin lyase-like"/>
    <property type="match status" value="1"/>
</dbReference>
<dbReference type="GeneID" id="113211651"/>
<comment type="catalytic activity">
    <reaction evidence="4">
        <text>Eliminative cleavage of (1-&gt;4)-alpha-D-galacturonan methyl ester to give oligosaccharides with 4-deoxy-6-O-methyl-alpha-D-galact-4-enuronosyl groups at their non-reducing ends.</text>
        <dbReference type="EC" id="4.2.2.10"/>
    </reaction>
</comment>
<evidence type="ECO:0000256" key="7">
    <source>
        <dbReference type="SAM" id="SignalP"/>
    </source>
</evidence>
<reference evidence="10" key="1">
    <citation type="journal article" date="2018" name="Proc. Natl. Acad. Sci. U.S.A.">
        <title>Phylogenomics and the evolution of hemipteroid insects.</title>
        <authorList>
            <person name="Johnson K.P."/>
            <person name="Dietrich C.H."/>
            <person name="Friedrich F."/>
            <person name="Beutel R.G."/>
            <person name="Wipfler B."/>
            <person name="Peters R.S."/>
            <person name="Allen J.M."/>
            <person name="Petersen M."/>
            <person name="Donath A."/>
            <person name="Walden K.K."/>
            <person name="Kozlov A.M."/>
            <person name="Podsiadlowski L."/>
            <person name="Mayer C."/>
            <person name="Meusemann K."/>
            <person name="Vasilikopoulos A."/>
            <person name="Waterhouse R.M."/>
            <person name="Cameron S.L."/>
            <person name="Weirauch C."/>
            <person name="Swanson D.R."/>
            <person name="Percy D.M."/>
            <person name="Hardy N.B."/>
            <person name="Terry I."/>
            <person name="Liu S."/>
            <person name="Zhou X."/>
            <person name="Misof B."/>
            <person name="Robertson H.M."/>
            <person name="Yoshizawa K."/>
        </authorList>
    </citation>
    <scope>NUCLEOTIDE SEQUENCE</scope>
    <source>
        <tissue evidence="10">Whole organism</tissue>
    </source>
</reference>
<dbReference type="SMART" id="SM00656">
    <property type="entry name" value="Amb_all"/>
    <property type="match status" value="1"/>
</dbReference>
<feature type="signal peptide" evidence="7">
    <location>
        <begin position="1"/>
        <end position="27"/>
    </location>
</feature>
<evidence type="ECO:0000313" key="9">
    <source>
        <dbReference type="Proteomes" id="UP000504606"/>
    </source>
</evidence>
<evidence type="ECO:0000256" key="6">
    <source>
        <dbReference type="ARBA" id="ARBA00039082"/>
    </source>
</evidence>
<keyword evidence="7" id="KW-0732">Signal</keyword>
<evidence type="ECO:0000256" key="5">
    <source>
        <dbReference type="ARBA" id="ARBA00037631"/>
    </source>
</evidence>
<feature type="domain" description="Pectate lyase" evidence="8">
    <location>
        <begin position="96"/>
        <end position="315"/>
    </location>
</feature>
<evidence type="ECO:0000256" key="2">
    <source>
        <dbReference type="ARBA" id="ARBA00023180"/>
    </source>
</evidence>
<evidence type="ECO:0000256" key="1">
    <source>
        <dbReference type="ARBA" id="ARBA00023157"/>
    </source>
</evidence>
<evidence type="ECO:0000259" key="8">
    <source>
        <dbReference type="SMART" id="SM00656"/>
    </source>
</evidence>
<dbReference type="OrthoDB" id="1637350at2759"/>
<dbReference type="KEGG" id="foc:113211651"/>
<proteinExistence type="predicted"/>
<protein>
    <recommendedName>
        <fullName evidence="6">pectin lyase</fullName>
        <ecNumber evidence="6">4.2.2.10</ecNumber>
    </recommendedName>
</protein>
<feature type="chain" id="PRO_5039291100" description="pectin lyase" evidence="7">
    <location>
        <begin position="28"/>
        <end position="385"/>
    </location>
</feature>